<evidence type="ECO:0000313" key="2">
    <source>
        <dbReference type="EMBL" id="KAF2121968.1"/>
    </source>
</evidence>
<evidence type="ECO:0000256" key="1">
    <source>
        <dbReference type="SAM" id="MobiDB-lite"/>
    </source>
</evidence>
<protein>
    <submittedName>
        <fullName evidence="2">Uncharacterized protein</fullName>
    </submittedName>
</protein>
<keyword evidence="3" id="KW-1185">Reference proteome</keyword>
<dbReference type="Proteomes" id="UP000799770">
    <property type="component" value="Unassembled WGS sequence"/>
</dbReference>
<dbReference type="AlphaFoldDB" id="A0A6A5ZUF5"/>
<accession>A0A6A5ZUF5</accession>
<sequence>MPTVKKLEARIGSLYFGPGKHGCGWDSGSSHIFSSSEHLQSILQPCSLRNETRGSSASSWTNNKAIQTLMHMQIIKTNAMSNIRISIHLTANSTSPYATTPDLDLSPTLSPIQPLIPRNITYTLRLPHPSWHVSSRNLCPKGDDKLDKEQGSNASSSRACPARSAGGVLAPRLGEWSLQGGGGAGCTE</sequence>
<dbReference type="EMBL" id="ML977311">
    <property type="protein sequence ID" value="KAF2121968.1"/>
    <property type="molecule type" value="Genomic_DNA"/>
</dbReference>
<proteinExistence type="predicted"/>
<feature type="compositionally biased region" description="Low complexity" evidence="1">
    <location>
        <begin position="152"/>
        <end position="164"/>
    </location>
</feature>
<evidence type="ECO:0000313" key="3">
    <source>
        <dbReference type="Proteomes" id="UP000799770"/>
    </source>
</evidence>
<reference evidence="2" key="1">
    <citation type="journal article" date="2020" name="Stud. Mycol.">
        <title>101 Dothideomycetes genomes: a test case for predicting lifestyles and emergence of pathogens.</title>
        <authorList>
            <person name="Haridas S."/>
            <person name="Albert R."/>
            <person name="Binder M."/>
            <person name="Bloem J."/>
            <person name="Labutti K."/>
            <person name="Salamov A."/>
            <person name="Andreopoulos B."/>
            <person name="Baker S."/>
            <person name="Barry K."/>
            <person name="Bills G."/>
            <person name="Bluhm B."/>
            <person name="Cannon C."/>
            <person name="Castanera R."/>
            <person name="Culley D."/>
            <person name="Daum C."/>
            <person name="Ezra D."/>
            <person name="Gonzalez J."/>
            <person name="Henrissat B."/>
            <person name="Kuo A."/>
            <person name="Liang C."/>
            <person name="Lipzen A."/>
            <person name="Lutzoni F."/>
            <person name="Magnuson J."/>
            <person name="Mondo S."/>
            <person name="Nolan M."/>
            <person name="Ohm R."/>
            <person name="Pangilinan J."/>
            <person name="Park H.-J."/>
            <person name="Ramirez L."/>
            <person name="Alfaro M."/>
            <person name="Sun H."/>
            <person name="Tritt A."/>
            <person name="Yoshinaga Y."/>
            <person name="Zwiers L.-H."/>
            <person name="Turgeon B."/>
            <person name="Goodwin S."/>
            <person name="Spatafora J."/>
            <person name="Crous P."/>
            <person name="Grigoriev I."/>
        </authorList>
    </citation>
    <scope>NUCLEOTIDE SEQUENCE</scope>
    <source>
        <strain evidence="2">CBS 627.86</strain>
    </source>
</reference>
<name>A0A6A5ZUF5_9PLEO</name>
<gene>
    <name evidence="2" type="ORF">BDV96DRAFT_562732</name>
</gene>
<organism evidence="2 3">
    <name type="scientific">Lophiotrema nucula</name>
    <dbReference type="NCBI Taxonomy" id="690887"/>
    <lineage>
        <taxon>Eukaryota</taxon>
        <taxon>Fungi</taxon>
        <taxon>Dikarya</taxon>
        <taxon>Ascomycota</taxon>
        <taxon>Pezizomycotina</taxon>
        <taxon>Dothideomycetes</taxon>
        <taxon>Pleosporomycetidae</taxon>
        <taxon>Pleosporales</taxon>
        <taxon>Lophiotremataceae</taxon>
        <taxon>Lophiotrema</taxon>
    </lineage>
</organism>
<feature type="region of interest" description="Disordered" evidence="1">
    <location>
        <begin position="142"/>
        <end position="164"/>
    </location>
</feature>